<dbReference type="Gene3D" id="3.40.50.620">
    <property type="entry name" value="HUPs"/>
    <property type="match status" value="1"/>
</dbReference>
<feature type="region of interest" description="Disordered" evidence="13">
    <location>
        <begin position="173"/>
        <end position="192"/>
    </location>
</feature>
<keyword evidence="6 12" id="KW-0479">Metal-binding</keyword>
<feature type="domain" description="Cysteinyl-tRNA synthetase class Ia DALR" evidence="14">
    <location>
        <begin position="407"/>
        <end position="480"/>
    </location>
</feature>
<dbReference type="SUPFAM" id="SSF47323">
    <property type="entry name" value="Anticodon-binding domain of a subclass of class I aminoacyl-tRNA synthetases"/>
    <property type="match status" value="1"/>
</dbReference>
<evidence type="ECO:0000313" key="16">
    <source>
        <dbReference type="Proteomes" id="UP000318538"/>
    </source>
</evidence>
<comment type="subunit">
    <text evidence="3 12">Monomer.</text>
</comment>
<dbReference type="InterPro" id="IPR024909">
    <property type="entry name" value="Cys-tRNA/MSH_ligase"/>
</dbReference>
<evidence type="ECO:0000256" key="8">
    <source>
        <dbReference type="ARBA" id="ARBA00022833"/>
    </source>
</evidence>
<keyword evidence="10 12" id="KW-0648">Protein biosynthesis</keyword>
<keyword evidence="9 12" id="KW-0067">ATP-binding</keyword>
<name>A0A517N6J1_9BACT</name>
<sequence>MSTAPAAQTTMPESQTKPEIRVYNTLSKTKEPFIPLRAPKVGIYLCGPTVYAESHIGHMVGPVIFDTVKRYLRYSGFDVTLVVNITDVDDKLINKSVERGIPMSQIAVEMTADYLANLKELGVNQIDYLPRATDHMPQIVSFIQTLEEKGHAYAVDGDVFFDVMKDPNYGQLSNRSVDAQQGEGGGAAAKKRSPGDFALWKSAKGDEIAWDSPWGKGRPGWHIECSAMSHEILGDTFDIHGGGLDLMFPHHENERAQSSCCHGAPMVKYWMHNGLMRAGEKGKVGGKSDREATAETSAEEAAAGKISRSKGAGGLSTLIRHHTGERIRFFLLRTHYRSTIVYGEEGLEEAGTSLEAFYRLFDRFDEITSSIPGVSFYELQPATSRVAGEFDPAGDELLTEIHGIRQRFLAAMDDDFNTGLAISALFDSIRVLNRHIDAHQLTAASDPAQAATTSLVKAATVIRELAGTLGLFAKPPIAAGGGNEADAQLLDDVMHLLIDLRKEARERKDYATGDAIRNRLTELGVALLDKKEGTSWERTS</sequence>
<evidence type="ECO:0000256" key="1">
    <source>
        <dbReference type="ARBA" id="ARBA00004496"/>
    </source>
</evidence>
<keyword evidence="11 12" id="KW-0030">Aminoacyl-tRNA synthetase</keyword>
<dbReference type="GO" id="GO:0008270">
    <property type="term" value="F:zinc ion binding"/>
    <property type="evidence" value="ECO:0007669"/>
    <property type="project" value="UniProtKB-UniRule"/>
</dbReference>
<feature type="short sequence motif" description="'HIGH' region" evidence="12">
    <location>
        <begin position="48"/>
        <end position="58"/>
    </location>
</feature>
<dbReference type="PRINTS" id="PR00983">
    <property type="entry name" value="TRNASYNTHCYS"/>
</dbReference>
<evidence type="ECO:0000256" key="5">
    <source>
        <dbReference type="ARBA" id="ARBA00022598"/>
    </source>
</evidence>
<dbReference type="Gene3D" id="1.20.120.1910">
    <property type="entry name" value="Cysteine-tRNA ligase, C-terminal anti-codon recognition domain"/>
    <property type="match status" value="1"/>
</dbReference>
<dbReference type="PANTHER" id="PTHR10890:SF3">
    <property type="entry name" value="CYSTEINE--TRNA LIGASE, CYTOPLASMIC"/>
    <property type="match status" value="1"/>
</dbReference>
<feature type="binding site" evidence="12">
    <location>
        <position position="225"/>
    </location>
    <ligand>
        <name>Zn(2+)</name>
        <dbReference type="ChEBI" id="CHEBI:29105"/>
    </ligand>
</feature>
<evidence type="ECO:0000256" key="7">
    <source>
        <dbReference type="ARBA" id="ARBA00022741"/>
    </source>
</evidence>
<dbReference type="InterPro" id="IPR015803">
    <property type="entry name" value="Cys-tRNA-ligase"/>
</dbReference>
<reference evidence="15 16" key="1">
    <citation type="submission" date="2019-02" db="EMBL/GenBank/DDBJ databases">
        <title>Deep-cultivation of Planctomycetes and their phenomic and genomic characterization uncovers novel biology.</title>
        <authorList>
            <person name="Wiegand S."/>
            <person name="Jogler M."/>
            <person name="Boedeker C."/>
            <person name="Pinto D."/>
            <person name="Vollmers J."/>
            <person name="Rivas-Marin E."/>
            <person name="Kohn T."/>
            <person name="Peeters S.H."/>
            <person name="Heuer A."/>
            <person name="Rast P."/>
            <person name="Oberbeckmann S."/>
            <person name="Bunk B."/>
            <person name="Jeske O."/>
            <person name="Meyerdierks A."/>
            <person name="Storesund J.E."/>
            <person name="Kallscheuer N."/>
            <person name="Luecker S."/>
            <person name="Lage O.M."/>
            <person name="Pohl T."/>
            <person name="Merkel B.J."/>
            <person name="Hornburger P."/>
            <person name="Mueller R.-W."/>
            <person name="Bruemmer F."/>
            <person name="Labrenz M."/>
            <person name="Spormann A.M."/>
            <person name="Op den Camp H."/>
            <person name="Overmann J."/>
            <person name="Amann R."/>
            <person name="Jetten M.S.M."/>
            <person name="Mascher T."/>
            <person name="Medema M.H."/>
            <person name="Devos D.P."/>
            <person name="Kaster A.-K."/>
            <person name="Ovreas L."/>
            <person name="Rohde M."/>
            <person name="Galperin M.Y."/>
            <person name="Jogler C."/>
        </authorList>
    </citation>
    <scope>NUCLEOTIDE SEQUENCE [LARGE SCALE GENOMIC DNA]</scope>
    <source>
        <strain evidence="15 16">K22_7</strain>
    </source>
</reference>
<comment type="cofactor">
    <cofactor evidence="12">
        <name>Zn(2+)</name>
        <dbReference type="ChEBI" id="CHEBI:29105"/>
    </cofactor>
    <text evidence="12">Binds 1 zinc ion per subunit.</text>
</comment>
<protein>
    <recommendedName>
        <fullName evidence="12">Cysteine--tRNA ligase</fullName>
        <ecNumber evidence="12">6.1.1.16</ecNumber>
    </recommendedName>
    <alternativeName>
        <fullName evidence="12">Cysteinyl-tRNA synthetase</fullName>
        <shortName evidence="12">CysRS</shortName>
    </alternativeName>
</protein>
<feature type="binding site" evidence="12">
    <location>
        <position position="250"/>
    </location>
    <ligand>
        <name>Zn(2+)</name>
        <dbReference type="ChEBI" id="CHEBI:29105"/>
    </ligand>
</feature>
<accession>A0A517N6J1</accession>
<keyword evidence="4 12" id="KW-0963">Cytoplasm</keyword>
<evidence type="ECO:0000313" key="15">
    <source>
        <dbReference type="EMBL" id="QDT02757.1"/>
    </source>
</evidence>
<keyword evidence="5 12" id="KW-0436">Ligase</keyword>
<comment type="catalytic activity">
    <reaction evidence="12">
        <text>tRNA(Cys) + L-cysteine + ATP = L-cysteinyl-tRNA(Cys) + AMP + diphosphate</text>
        <dbReference type="Rhea" id="RHEA:17773"/>
        <dbReference type="Rhea" id="RHEA-COMP:9661"/>
        <dbReference type="Rhea" id="RHEA-COMP:9679"/>
        <dbReference type="ChEBI" id="CHEBI:30616"/>
        <dbReference type="ChEBI" id="CHEBI:33019"/>
        <dbReference type="ChEBI" id="CHEBI:35235"/>
        <dbReference type="ChEBI" id="CHEBI:78442"/>
        <dbReference type="ChEBI" id="CHEBI:78517"/>
        <dbReference type="ChEBI" id="CHEBI:456215"/>
        <dbReference type="EC" id="6.1.1.16"/>
    </reaction>
</comment>
<dbReference type="PANTHER" id="PTHR10890">
    <property type="entry name" value="CYSTEINYL-TRNA SYNTHETASE"/>
    <property type="match status" value="1"/>
</dbReference>
<keyword evidence="16" id="KW-1185">Reference proteome</keyword>
<dbReference type="GO" id="GO:0005829">
    <property type="term" value="C:cytosol"/>
    <property type="evidence" value="ECO:0007669"/>
    <property type="project" value="TreeGrafter"/>
</dbReference>
<dbReference type="CDD" id="cd00672">
    <property type="entry name" value="CysRS_core"/>
    <property type="match status" value="1"/>
</dbReference>
<dbReference type="InterPro" id="IPR014729">
    <property type="entry name" value="Rossmann-like_a/b/a_fold"/>
</dbReference>
<dbReference type="EMBL" id="CP036525">
    <property type="protein sequence ID" value="QDT02757.1"/>
    <property type="molecule type" value="Genomic_DNA"/>
</dbReference>
<comment type="subcellular location">
    <subcellularLocation>
        <location evidence="1 12">Cytoplasm</location>
    </subcellularLocation>
</comment>
<evidence type="ECO:0000256" key="9">
    <source>
        <dbReference type="ARBA" id="ARBA00022840"/>
    </source>
</evidence>
<dbReference type="OrthoDB" id="9815130at2"/>
<dbReference type="HAMAP" id="MF_00041">
    <property type="entry name" value="Cys_tRNA_synth"/>
    <property type="match status" value="1"/>
</dbReference>
<evidence type="ECO:0000256" key="11">
    <source>
        <dbReference type="ARBA" id="ARBA00023146"/>
    </source>
</evidence>
<dbReference type="GO" id="GO:0005524">
    <property type="term" value="F:ATP binding"/>
    <property type="evidence" value="ECO:0007669"/>
    <property type="project" value="UniProtKB-UniRule"/>
</dbReference>
<dbReference type="InterPro" id="IPR015273">
    <property type="entry name" value="Cys-tRNA-synt_Ia_DALR"/>
</dbReference>
<evidence type="ECO:0000256" key="2">
    <source>
        <dbReference type="ARBA" id="ARBA00005594"/>
    </source>
</evidence>
<evidence type="ECO:0000256" key="3">
    <source>
        <dbReference type="ARBA" id="ARBA00011245"/>
    </source>
</evidence>
<dbReference type="NCBIfam" id="TIGR00435">
    <property type="entry name" value="cysS"/>
    <property type="match status" value="1"/>
</dbReference>
<comment type="caution">
    <text evidence="12">Lacks conserved residue(s) required for the propagation of feature annotation.</text>
</comment>
<feature type="compositionally biased region" description="Low complexity" evidence="13">
    <location>
        <begin position="294"/>
        <end position="303"/>
    </location>
</feature>
<keyword evidence="8 12" id="KW-0862">Zinc</keyword>
<gene>
    <name evidence="12 15" type="primary">cysS</name>
    <name evidence="15" type="ORF">K227x_11350</name>
</gene>
<comment type="similarity">
    <text evidence="2 12">Belongs to the class-I aminoacyl-tRNA synthetase family.</text>
</comment>
<dbReference type="EC" id="6.1.1.16" evidence="12"/>
<dbReference type="KEGG" id="rlc:K227x_11350"/>
<feature type="binding site" evidence="12">
    <location>
        <position position="46"/>
    </location>
    <ligand>
        <name>Zn(2+)</name>
        <dbReference type="ChEBI" id="CHEBI:29105"/>
    </ligand>
</feature>
<keyword evidence="7 12" id="KW-0547">Nucleotide-binding</keyword>
<dbReference type="SUPFAM" id="SSF52374">
    <property type="entry name" value="Nucleotidylyl transferase"/>
    <property type="match status" value="1"/>
</dbReference>
<evidence type="ECO:0000256" key="10">
    <source>
        <dbReference type="ARBA" id="ARBA00022917"/>
    </source>
</evidence>
<organism evidence="15 16">
    <name type="scientific">Rubripirellula lacrimiformis</name>
    <dbReference type="NCBI Taxonomy" id="1930273"/>
    <lineage>
        <taxon>Bacteria</taxon>
        <taxon>Pseudomonadati</taxon>
        <taxon>Planctomycetota</taxon>
        <taxon>Planctomycetia</taxon>
        <taxon>Pirellulales</taxon>
        <taxon>Pirellulaceae</taxon>
        <taxon>Rubripirellula</taxon>
    </lineage>
</organism>
<evidence type="ECO:0000256" key="12">
    <source>
        <dbReference type="HAMAP-Rule" id="MF_00041"/>
    </source>
</evidence>
<evidence type="ECO:0000256" key="6">
    <source>
        <dbReference type="ARBA" id="ARBA00022723"/>
    </source>
</evidence>
<dbReference type="Pfam" id="PF01406">
    <property type="entry name" value="tRNA-synt_1e"/>
    <property type="match status" value="1"/>
</dbReference>
<feature type="binding site" evidence="12">
    <location>
        <position position="254"/>
    </location>
    <ligand>
        <name>Zn(2+)</name>
        <dbReference type="ChEBI" id="CHEBI:29105"/>
    </ligand>
</feature>
<dbReference type="InterPro" id="IPR009080">
    <property type="entry name" value="tRNAsynth_Ia_anticodon-bd"/>
</dbReference>
<dbReference type="Proteomes" id="UP000318538">
    <property type="component" value="Chromosome"/>
</dbReference>
<evidence type="ECO:0000259" key="14">
    <source>
        <dbReference type="SMART" id="SM00840"/>
    </source>
</evidence>
<proteinExistence type="inferred from homology"/>
<evidence type="ECO:0000256" key="13">
    <source>
        <dbReference type="SAM" id="MobiDB-lite"/>
    </source>
</evidence>
<dbReference type="GO" id="GO:0006423">
    <property type="term" value="P:cysteinyl-tRNA aminoacylation"/>
    <property type="evidence" value="ECO:0007669"/>
    <property type="project" value="UniProtKB-UniRule"/>
</dbReference>
<dbReference type="GO" id="GO:0004817">
    <property type="term" value="F:cysteine-tRNA ligase activity"/>
    <property type="evidence" value="ECO:0007669"/>
    <property type="project" value="UniProtKB-UniRule"/>
</dbReference>
<dbReference type="InterPro" id="IPR032678">
    <property type="entry name" value="tRNA-synt_1_cat_dom"/>
</dbReference>
<evidence type="ECO:0000256" key="4">
    <source>
        <dbReference type="ARBA" id="ARBA00022490"/>
    </source>
</evidence>
<dbReference type="RefSeq" id="WP_145168570.1">
    <property type="nucleotide sequence ID" value="NZ_CP036525.1"/>
</dbReference>
<feature type="compositionally biased region" description="Basic and acidic residues" evidence="13">
    <location>
        <begin position="281"/>
        <end position="293"/>
    </location>
</feature>
<dbReference type="SMART" id="SM00840">
    <property type="entry name" value="DALR_2"/>
    <property type="match status" value="1"/>
</dbReference>
<dbReference type="Pfam" id="PF09190">
    <property type="entry name" value="DALR_2"/>
    <property type="match status" value="1"/>
</dbReference>
<dbReference type="AlphaFoldDB" id="A0A517N6J1"/>
<feature type="region of interest" description="Disordered" evidence="13">
    <location>
        <begin position="281"/>
        <end position="309"/>
    </location>
</feature>